<feature type="transmembrane region" description="Helical" evidence="6">
    <location>
        <begin position="201"/>
        <end position="223"/>
    </location>
</feature>
<feature type="transmembrane region" description="Helical" evidence="6">
    <location>
        <begin position="168"/>
        <end position="189"/>
    </location>
</feature>
<keyword evidence="5 6" id="KW-0472">Membrane</keyword>
<evidence type="ECO:0000256" key="4">
    <source>
        <dbReference type="ARBA" id="ARBA00022989"/>
    </source>
</evidence>
<sequence length="489" mass="54341">MPIGNPSSNYIKNDIVVNHHPTNNNYGEEEIRHITRKRDVRILPLVCLFYLCSFLDRVNIGNAKLAGLLEDTKMTESEFNNALSIFFVGYIIFEVPANMMLNKIGPRIWMAILMGVWGVIMCSMAAVKNGTQLIVARLFLGVAEAGLIPAIIFYLSRWYTKNEQARRIAIFYGCSTCAGAFGGVLAYGLMKLDGRQGLSGWQWIFIIESIPTLVMSIVCLVALPDFPETSSFLKEHEKKVLLELLSKDNGSDLENKEIEFSKKQFFAVFRDWKTYSFSILTFCLVTGIYSVSMFLPTIIHGMGFDALIAQAMSSPPWVVACFFTILTGISADKQSERGLHVAIPSFIAGVGFILLIVLKHTVGLYISTMIVTSGIYSACGINMPWITNNFLGSTKRSVAIATVNSFGNIGGIVAGQLYRANDGPYYIHGHAACVGVMLGVSLIAFSIKFSFIYINKKRRNMTIEERQVVIKNNEELCDKVSIICIYDEA</sequence>
<comment type="caution">
    <text evidence="8">The sequence shown here is derived from an EMBL/GenBank/DDBJ whole genome shotgun (WGS) entry which is preliminary data.</text>
</comment>
<dbReference type="SUPFAM" id="SSF103473">
    <property type="entry name" value="MFS general substrate transporter"/>
    <property type="match status" value="1"/>
</dbReference>
<evidence type="ECO:0000256" key="5">
    <source>
        <dbReference type="ARBA" id="ARBA00023136"/>
    </source>
</evidence>
<feature type="transmembrane region" description="Helical" evidence="6">
    <location>
        <begin position="307"/>
        <end position="326"/>
    </location>
</feature>
<evidence type="ECO:0000256" key="6">
    <source>
        <dbReference type="SAM" id="Phobius"/>
    </source>
</evidence>
<feature type="transmembrane region" description="Helical" evidence="6">
    <location>
        <begin position="338"/>
        <end position="358"/>
    </location>
</feature>
<feature type="transmembrane region" description="Helical" evidence="6">
    <location>
        <begin position="425"/>
        <end position="451"/>
    </location>
</feature>
<feature type="transmembrane region" description="Helical" evidence="6">
    <location>
        <begin position="275"/>
        <end position="295"/>
    </location>
</feature>
<evidence type="ECO:0000256" key="2">
    <source>
        <dbReference type="ARBA" id="ARBA00022448"/>
    </source>
</evidence>
<dbReference type="Pfam" id="PF07690">
    <property type="entry name" value="MFS_1"/>
    <property type="match status" value="1"/>
</dbReference>
<dbReference type="PANTHER" id="PTHR43791:SF36">
    <property type="entry name" value="TRANSPORTER, PUTATIVE (AFU_ORTHOLOGUE AFUA_6G08340)-RELATED"/>
    <property type="match status" value="1"/>
</dbReference>
<dbReference type="PANTHER" id="PTHR43791">
    <property type="entry name" value="PERMEASE-RELATED"/>
    <property type="match status" value="1"/>
</dbReference>
<feature type="transmembrane region" description="Helical" evidence="6">
    <location>
        <begin position="80"/>
        <end position="101"/>
    </location>
</feature>
<protein>
    <submittedName>
        <fullName evidence="8">Major facilitator superfamily domain-containing protein</fullName>
    </submittedName>
</protein>
<feature type="transmembrane region" description="Helical" evidence="6">
    <location>
        <begin position="108"/>
        <end position="127"/>
    </location>
</feature>
<gene>
    <name evidence="8" type="ORF">BDA99DRAFT_432802</name>
</gene>
<feature type="transmembrane region" description="Helical" evidence="6">
    <location>
        <begin position="42"/>
        <end position="60"/>
    </location>
</feature>
<feature type="transmembrane region" description="Helical" evidence="6">
    <location>
        <begin position="133"/>
        <end position="156"/>
    </location>
</feature>
<dbReference type="FunFam" id="1.20.1250.20:FF:000034">
    <property type="entry name" value="MFS general substrate transporter"/>
    <property type="match status" value="1"/>
</dbReference>
<name>A0AAD5K784_9FUNG</name>
<evidence type="ECO:0000256" key="3">
    <source>
        <dbReference type="ARBA" id="ARBA00022692"/>
    </source>
</evidence>
<dbReference type="FunFam" id="1.20.1250.20:FF:000013">
    <property type="entry name" value="MFS general substrate transporter"/>
    <property type="match status" value="1"/>
</dbReference>
<dbReference type="InterPro" id="IPR020846">
    <property type="entry name" value="MFS_dom"/>
</dbReference>
<reference evidence="8" key="1">
    <citation type="journal article" date="2022" name="IScience">
        <title>Evolution of zygomycete secretomes and the origins of terrestrial fungal ecologies.</title>
        <authorList>
            <person name="Chang Y."/>
            <person name="Wang Y."/>
            <person name="Mondo S."/>
            <person name="Ahrendt S."/>
            <person name="Andreopoulos W."/>
            <person name="Barry K."/>
            <person name="Beard J."/>
            <person name="Benny G.L."/>
            <person name="Blankenship S."/>
            <person name="Bonito G."/>
            <person name="Cuomo C."/>
            <person name="Desiro A."/>
            <person name="Gervers K.A."/>
            <person name="Hundley H."/>
            <person name="Kuo A."/>
            <person name="LaButti K."/>
            <person name="Lang B.F."/>
            <person name="Lipzen A."/>
            <person name="O'Donnell K."/>
            <person name="Pangilinan J."/>
            <person name="Reynolds N."/>
            <person name="Sandor L."/>
            <person name="Smith M.E."/>
            <person name="Tsang A."/>
            <person name="Grigoriev I.V."/>
            <person name="Stajich J.E."/>
            <person name="Spatafora J.W."/>
        </authorList>
    </citation>
    <scope>NUCLEOTIDE SEQUENCE</scope>
    <source>
        <strain evidence="8">RSA 2281</strain>
    </source>
</reference>
<evidence type="ECO:0000256" key="1">
    <source>
        <dbReference type="ARBA" id="ARBA00004141"/>
    </source>
</evidence>
<dbReference type="Gene3D" id="1.20.1250.20">
    <property type="entry name" value="MFS general substrate transporter like domains"/>
    <property type="match status" value="2"/>
</dbReference>
<feature type="transmembrane region" description="Helical" evidence="6">
    <location>
        <begin position="364"/>
        <end position="386"/>
    </location>
</feature>
<dbReference type="InterPro" id="IPR011701">
    <property type="entry name" value="MFS"/>
</dbReference>
<dbReference type="InterPro" id="IPR036259">
    <property type="entry name" value="MFS_trans_sf"/>
</dbReference>
<dbReference type="PROSITE" id="PS50850">
    <property type="entry name" value="MFS"/>
    <property type="match status" value="1"/>
</dbReference>
<keyword evidence="3 6" id="KW-0812">Transmembrane</keyword>
<keyword evidence="2" id="KW-0813">Transport</keyword>
<evidence type="ECO:0000313" key="8">
    <source>
        <dbReference type="EMBL" id="KAI9272730.1"/>
    </source>
</evidence>
<dbReference type="GO" id="GO:0016020">
    <property type="term" value="C:membrane"/>
    <property type="evidence" value="ECO:0007669"/>
    <property type="project" value="UniProtKB-SubCell"/>
</dbReference>
<reference evidence="8" key="2">
    <citation type="submission" date="2023-02" db="EMBL/GenBank/DDBJ databases">
        <authorList>
            <consortium name="DOE Joint Genome Institute"/>
            <person name="Mondo S.J."/>
            <person name="Chang Y."/>
            <person name="Wang Y."/>
            <person name="Ahrendt S."/>
            <person name="Andreopoulos W."/>
            <person name="Barry K."/>
            <person name="Beard J."/>
            <person name="Benny G.L."/>
            <person name="Blankenship S."/>
            <person name="Bonito G."/>
            <person name="Cuomo C."/>
            <person name="Desiro A."/>
            <person name="Gervers K.A."/>
            <person name="Hundley H."/>
            <person name="Kuo A."/>
            <person name="LaButti K."/>
            <person name="Lang B.F."/>
            <person name="Lipzen A."/>
            <person name="O'Donnell K."/>
            <person name="Pangilinan J."/>
            <person name="Reynolds N."/>
            <person name="Sandor L."/>
            <person name="Smith M.W."/>
            <person name="Tsang A."/>
            <person name="Grigoriev I.V."/>
            <person name="Stajich J.E."/>
            <person name="Spatafora J.W."/>
        </authorList>
    </citation>
    <scope>NUCLEOTIDE SEQUENCE</scope>
    <source>
        <strain evidence="8">RSA 2281</strain>
    </source>
</reference>
<evidence type="ECO:0000313" key="9">
    <source>
        <dbReference type="Proteomes" id="UP001209540"/>
    </source>
</evidence>
<dbReference type="Proteomes" id="UP001209540">
    <property type="component" value="Unassembled WGS sequence"/>
</dbReference>
<keyword evidence="4 6" id="KW-1133">Transmembrane helix</keyword>
<keyword evidence="9" id="KW-1185">Reference proteome</keyword>
<feature type="domain" description="Major facilitator superfamily (MFS) profile" evidence="7">
    <location>
        <begin position="42"/>
        <end position="458"/>
    </location>
</feature>
<organism evidence="8 9">
    <name type="scientific">Phascolomyces articulosus</name>
    <dbReference type="NCBI Taxonomy" id="60185"/>
    <lineage>
        <taxon>Eukaryota</taxon>
        <taxon>Fungi</taxon>
        <taxon>Fungi incertae sedis</taxon>
        <taxon>Mucoromycota</taxon>
        <taxon>Mucoromycotina</taxon>
        <taxon>Mucoromycetes</taxon>
        <taxon>Mucorales</taxon>
        <taxon>Lichtheimiaceae</taxon>
        <taxon>Phascolomyces</taxon>
    </lineage>
</organism>
<feature type="transmembrane region" description="Helical" evidence="6">
    <location>
        <begin position="398"/>
        <end position="419"/>
    </location>
</feature>
<evidence type="ECO:0000259" key="7">
    <source>
        <dbReference type="PROSITE" id="PS50850"/>
    </source>
</evidence>
<dbReference type="EMBL" id="JAIXMP010000005">
    <property type="protein sequence ID" value="KAI9272730.1"/>
    <property type="molecule type" value="Genomic_DNA"/>
</dbReference>
<comment type="subcellular location">
    <subcellularLocation>
        <location evidence="1">Membrane</location>
        <topology evidence="1">Multi-pass membrane protein</topology>
    </subcellularLocation>
</comment>
<accession>A0AAD5K784</accession>
<proteinExistence type="predicted"/>
<dbReference type="GO" id="GO:0022857">
    <property type="term" value="F:transmembrane transporter activity"/>
    <property type="evidence" value="ECO:0007669"/>
    <property type="project" value="InterPro"/>
</dbReference>
<dbReference type="AlphaFoldDB" id="A0AAD5K784"/>